<evidence type="ECO:0000313" key="5">
    <source>
        <dbReference type="Proteomes" id="UP000092565"/>
    </source>
</evidence>
<evidence type="ECO:0000259" key="3">
    <source>
        <dbReference type="Pfam" id="PF07859"/>
    </source>
</evidence>
<dbReference type="PANTHER" id="PTHR48081:SF8">
    <property type="entry name" value="ALPHA_BETA HYDROLASE FOLD-3 DOMAIN-CONTAINING PROTEIN-RELATED"/>
    <property type="match status" value="1"/>
</dbReference>
<keyword evidence="5" id="KW-1185">Reference proteome</keyword>
<dbReference type="InterPro" id="IPR050300">
    <property type="entry name" value="GDXG_lipolytic_enzyme"/>
</dbReference>
<dbReference type="Proteomes" id="UP000092565">
    <property type="component" value="Chromosome"/>
</dbReference>
<sequence length="348" mass="37039">MKKVKLIWALLRVLLPESAVRLLYGGALPVVDGRQANPKAQAVADLVGLVRDPAAQPTVQESRVQLAGFVEKFDAPCREPVTRNDMTLPGGDGPRPARVYVPGGCDGAQSFPTLIYLHGGGWIQGSIDTHDALCAKLAARAGVRVVSVSYRLAPKHPFPAAAQDVLAAYLALLERAEDLGIDPARIAVGGDSAGANLTASLMHSLSEAGKPLPRAQLLIYPAVDARLTSASVQALQDHPLLSLPRMQWYMDQYIPQGQDRLAPEISPLMSTHLAGQPQGFVLVAGHDPLWDDGLSYAAALEKAGVPVTVKQYPGQIHGFLNLTKVIPQADEAIFDAAEWLRGALNTAA</sequence>
<dbReference type="InterPro" id="IPR002168">
    <property type="entry name" value="Lipase_GDXG_HIS_AS"/>
</dbReference>
<protein>
    <submittedName>
        <fullName evidence="4">LipN</fullName>
    </submittedName>
</protein>
<accession>A0A1B0ZS55</accession>
<organism evidence="4 5">
    <name type="scientific">Phaeobacter gallaeciensis</name>
    <dbReference type="NCBI Taxonomy" id="60890"/>
    <lineage>
        <taxon>Bacteria</taxon>
        <taxon>Pseudomonadati</taxon>
        <taxon>Pseudomonadota</taxon>
        <taxon>Alphaproteobacteria</taxon>
        <taxon>Rhodobacterales</taxon>
        <taxon>Roseobacteraceae</taxon>
        <taxon>Phaeobacter</taxon>
    </lineage>
</organism>
<dbReference type="Gene3D" id="3.40.50.1820">
    <property type="entry name" value="alpha/beta hydrolase"/>
    <property type="match status" value="1"/>
</dbReference>
<dbReference type="SUPFAM" id="SSF53474">
    <property type="entry name" value="alpha/beta-Hydrolases"/>
    <property type="match status" value="1"/>
</dbReference>
<evidence type="ECO:0000256" key="2">
    <source>
        <dbReference type="ARBA" id="ARBA00022801"/>
    </source>
</evidence>
<dbReference type="InterPro" id="IPR013094">
    <property type="entry name" value="AB_hydrolase_3"/>
</dbReference>
<dbReference type="PATRIC" id="fig|60890.4.peg.1996"/>
<proteinExistence type="inferred from homology"/>
<name>A0A1B0ZS55_9RHOB</name>
<dbReference type="PROSITE" id="PS01173">
    <property type="entry name" value="LIPASE_GDXG_HIS"/>
    <property type="match status" value="1"/>
</dbReference>
<dbReference type="InterPro" id="IPR029058">
    <property type="entry name" value="AB_hydrolase_fold"/>
</dbReference>
<dbReference type="RefSeq" id="WP_065271848.1">
    <property type="nucleotide sequence ID" value="NZ_CP015124.1"/>
</dbReference>
<dbReference type="EMBL" id="CP015124">
    <property type="protein sequence ID" value="ANP36954.1"/>
    <property type="molecule type" value="Genomic_DNA"/>
</dbReference>
<feature type="domain" description="Alpha/beta hydrolase fold-3" evidence="3">
    <location>
        <begin position="114"/>
        <end position="320"/>
    </location>
</feature>
<dbReference type="OrthoDB" id="9806180at2"/>
<dbReference type="PANTHER" id="PTHR48081">
    <property type="entry name" value="AB HYDROLASE SUPERFAMILY PROTEIN C4A8.06C"/>
    <property type="match status" value="1"/>
</dbReference>
<evidence type="ECO:0000256" key="1">
    <source>
        <dbReference type="ARBA" id="ARBA00010515"/>
    </source>
</evidence>
<evidence type="ECO:0000313" key="4">
    <source>
        <dbReference type="EMBL" id="ANP36954.1"/>
    </source>
</evidence>
<dbReference type="AlphaFoldDB" id="A0A1B0ZS55"/>
<reference evidence="4 5" key="1">
    <citation type="submission" date="2016-04" db="EMBL/GenBank/DDBJ databases">
        <authorList>
            <person name="Evans L.H."/>
            <person name="Alamgir A."/>
            <person name="Owens N."/>
            <person name="Weber N.D."/>
            <person name="Virtaneva K."/>
            <person name="Barbian K."/>
            <person name="Babar A."/>
            <person name="Rosenke K."/>
        </authorList>
    </citation>
    <scope>NUCLEOTIDE SEQUENCE [LARGE SCALE GENOMIC DNA]</scope>
    <source>
        <strain evidence="4 5">JL2886</strain>
    </source>
</reference>
<gene>
    <name evidence="4" type="ORF">JL2886_02060</name>
</gene>
<dbReference type="Pfam" id="PF07859">
    <property type="entry name" value="Abhydrolase_3"/>
    <property type="match status" value="1"/>
</dbReference>
<keyword evidence="2" id="KW-0378">Hydrolase</keyword>
<comment type="similarity">
    <text evidence="1">Belongs to the 'GDXG' lipolytic enzyme family.</text>
</comment>
<dbReference type="GO" id="GO:0016787">
    <property type="term" value="F:hydrolase activity"/>
    <property type="evidence" value="ECO:0007669"/>
    <property type="project" value="UniProtKB-KW"/>
</dbReference>